<comment type="caution">
    <text evidence="1">The sequence shown here is derived from an EMBL/GenBank/DDBJ whole genome shotgun (WGS) entry which is preliminary data.</text>
</comment>
<dbReference type="Proteomes" id="UP000215914">
    <property type="component" value="Unassembled WGS sequence"/>
</dbReference>
<name>A0A9K3HQU6_HELAN</name>
<sequence>MKIMNLDFLAHEDYTYPSPHMLPLFLNISNTKKPSYISPIHGTFHTHTYPHFLHLNTTFQALHNPFLKIKEGSSHKEALWSFYLLLIFI</sequence>
<dbReference type="AlphaFoldDB" id="A0A9K3HQU6"/>
<protein>
    <submittedName>
        <fullName evidence="1">Uncharacterized protein</fullName>
    </submittedName>
</protein>
<keyword evidence="2" id="KW-1185">Reference proteome</keyword>
<reference evidence="1" key="1">
    <citation type="journal article" date="2017" name="Nature">
        <title>The sunflower genome provides insights into oil metabolism, flowering and Asterid evolution.</title>
        <authorList>
            <person name="Badouin H."/>
            <person name="Gouzy J."/>
            <person name="Grassa C.J."/>
            <person name="Murat F."/>
            <person name="Staton S.E."/>
            <person name="Cottret L."/>
            <person name="Lelandais-Briere C."/>
            <person name="Owens G.L."/>
            <person name="Carrere S."/>
            <person name="Mayjonade B."/>
            <person name="Legrand L."/>
            <person name="Gill N."/>
            <person name="Kane N.C."/>
            <person name="Bowers J.E."/>
            <person name="Hubner S."/>
            <person name="Bellec A."/>
            <person name="Berard A."/>
            <person name="Berges H."/>
            <person name="Blanchet N."/>
            <person name="Boniface M.C."/>
            <person name="Brunel D."/>
            <person name="Catrice O."/>
            <person name="Chaidir N."/>
            <person name="Claudel C."/>
            <person name="Donnadieu C."/>
            <person name="Faraut T."/>
            <person name="Fievet G."/>
            <person name="Helmstetter N."/>
            <person name="King M."/>
            <person name="Knapp S.J."/>
            <person name="Lai Z."/>
            <person name="Le Paslier M.C."/>
            <person name="Lippi Y."/>
            <person name="Lorenzon L."/>
            <person name="Mandel J.R."/>
            <person name="Marage G."/>
            <person name="Marchand G."/>
            <person name="Marquand E."/>
            <person name="Bret-Mestries E."/>
            <person name="Morien E."/>
            <person name="Nambeesan S."/>
            <person name="Nguyen T."/>
            <person name="Pegot-Espagnet P."/>
            <person name="Pouilly N."/>
            <person name="Raftis F."/>
            <person name="Sallet E."/>
            <person name="Schiex T."/>
            <person name="Thomas J."/>
            <person name="Vandecasteele C."/>
            <person name="Vares D."/>
            <person name="Vear F."/>
            <person name="Vautrin S."/>
            <person name="Crespi M."/>
            <person name="Mangin B."/>
            <person name="Burke J.M."/>
            <person name="Salse J."/>
            <person name="Munos S."/>
            <person name="Vincourt P."/>
            <person name="Rieseberg L.H."/>
            <person name="Langlade N.B."/>
        </authorList>
    </citation>
    <scope>NUCLEOTIDE SEQUENCE</scope>
    <source>
        <tissue evidence="1">Leaves</tissue>
    </source>
</reference>
<evidence type="ECO:0000313" key="2">
    <source>
        <dbReference type="Proteomes" id="UP000215914"/>
    </source>
</evidence>
<accession>A0A9K3HQU6</accession>
<evidence type="ECO:0000313" key="1">
    <source>
        <dbReference type="EMBL" id="KAF5782490.1"/>
    </source>
</evidence>
<reference evidence="1" key="2">
    <citation type="submission" date="2020-06" db="EMBL/GenBank/DDBJ databases">
        <title>Helianthus annuus Genome sequencing and assembly Release 2.</title>
        <authorList>
            <person name="Gouzy J."/>
            <person name="Langlade N."/>
            <person name="Munos S."/>
        </authorList>
    </citation>
    <scope>NUCLEOTIDE SEQUENCE</scope>
    <source>
        <tissue evidence="1">Leaves</tissue>
    </source>
</reference>
<proteinExistence type="predicted"/>
<organism evidence="1 2">
    <name type="scientific">Helianthus annuus</name>
    <name type="common">Common sunflower</name>
    <dbReference type="NCBI Taxonomy" id="4232"/>
    <lineage>
        <taxon>Eukaryota</taxon>
        <taxon>Viridiplantae</taxon>
        <taxon>Streptophyta</taxon>
        <taxon>Embryophyta</taxon>
        <taxon>Tracheophyta</taxon>
        <taxon>Spermatophyta</taxon>
        <taxon>Magnoliopsida</taxon>
        <taxon>eudicotyledons</taxon>
        <taxon>Gunneridae</taxon>
        <taxon>Pentapetalae</taxon>
        <taxon>asterids</taxon>
        <taxon>campanulids</taxon>
        <taxon>Asterales</taxon>
        <taxon>Asteraceae</taxon>
        <taxon>Asteroideae</taxon>
        <taxon>Heliantheae alliance</taxon>
        <taxon>Heliantheae</taxon>
        <taxon>Helianthus</taxon>
    </lineage>
</organism>
<dbReference type="EMBL" id="MNCJ02000326">
    <property type="protein sequence ID" value="KAF5782490.1"/>
    <property type="molecule type" value="Genomic_DNA"/>
</dbReference>
<gene>
    <name evidence="1" type="ORF">HanXRQr2_Chr11g0496471</name>
</gene>
<dbReference type="Gramene" id="mRNA:HanXRQr2_Chr11g0496471">
    <property type="protein sequence ID" value="CDS:HanXRQr2_Chr11g0496471.1"/>
    <property type="gene ID" value="HanXRQr2_Chr11g0496471"/>
</dbReference>